<organism evidence="2 3">
    <name type="scientific">Tenacibaculum mesophilum</name>
    <dbReference type="NCBI Taxonomy" id="104268"/>
    <lineage>
        <taxon>Bacteria</taxon>
        <taxon>Pseudomonadati</taxon>
        <taxon>Bacteroidota</taxon>
        <taxon>Flavobacteriia</taxon>
        <taxon>Flavobacteriales</taxon>
        <taxon>Flavobacteriaceae</taxon>
        <taxon>Tenacibaculum</taxon>
    </lineage>
</organism>
<dbReference type="RefSeq" id="WP_073181762.1">
    <property type="nucleotide sequence ID" value="NZ_CP032544.1"/>
</dbReference>
<feature type="transmembrane region" description="Helical" evidence="1">
    <location>
        <begin position="63"/>
        <end position="88"/>
    </location>
</feature>
<gene>
    <name evidence="2" type="ORF">D6200_14005</name>
</gene>
<keyword evidence="1" id="KW-0812">Transmembrane</keyword>
<sequence>MTEILKKYLVTKWRIPILLFGISIILFISGAIFPNTDFGFYLLIFFGFVLLISSVLQFFKRRILIGFFQLSFLAVPILFFGFMAYMFAGIMNKPDGELALDRIEPLIEEKTDLIIPEDFKVLENLIEHTEGAFDSDYSIGLTIEYKQSDEKKIVEQILKSTELESNKGSWKKYDSGFNFEHNNNEINRAEPFYFKVDTLTNIMELNLSHL</sequence>
<feature type="transmembrane region" description="Helical" evidence="1">
    <location>
        <begin position="12"/>
        <end position="32"/>
    </location>
</feature>
<evidence type="ECO:0000313" key="2">
    <source>
        <dbReference type="EMBL" id="AZJ33620.1"/>
    </source>
</evidence>
<reference evidence="2 3" key="1">
    <citation type="submission" date="2018-09" db="EMBL/GenBank/DDBJ databases">
        <title>Insights into the microbiota of Asian seabass (Lates calcarifer) with tenacibaculosis symptoms and description of sp. nov. Tenacibaculum singaporense.</title>
        <authorList>
            <person name="Miyake S."/>
            <person name="Soh M."/>
            <person name="Azman M.N."/>
            <person name="Ngoh S.Y."/>
            <person name="Orban L."/>
            <person name="Seedorf H."/>
        </authorList>
    </citation>
    <scope>NUCLEOTIDE SEQUENCE [LARGE SCALE GENOMIC DNA]</scope>
    <source>
        <strain evidence="2 3">DSM 13764</strain>
    </source>
</reference>
<name>A0ABN5TAX9_9FLAO</name>
<keyword evidence="3" id="KW-1185">Reference proteome</keyword>
<dbReference type="Proteomes" id="UP000269693">
    <property type="component" value="Chromosome"/>
</dbReference>
<evidence type="ECO:0000313" key="3">
    <source>
        <dbReference type="Proteomes" id="UP000269693"/>
    </source>
</evidence>
<feature type="transmembrane region" description="Helical" evidence="1">
    <location>
        <begin position="38"/>
        <end position="56"/>
    </location>
</feature>
<keyword evidence="1" id="KW-1133">Transmembrane helix</keyword>
<accession>A0ABN5TAX9</accession>
<keyword evidence="1" id="KW-0472">Membrane</keyword>
<proteinExistence type="predicted"/>
<protein>
    <submittedName>
        <fullName evidence="2">Uncharacterized protein</fullName>
    </submittedName>
</protein>
<evidence type="ECO:0000256" key="1">
    <source>
        <dbReference type="SAM" id="Phobius"/>
    </source>
</evidence>
<dbReference type="EMBL" id="CP032544">
    <property type="protein sequence ID" value="AZJ33620.1"/>
    <property type="molecule type" value="Genomic_DNA"/>
</dbReference>